<keyword evidence="4 5" id="KW-0472">Membrane</keyword>
<evidence type="ECO:0000256" key="4">
    <source>
        <dbReference type="ARBA" id="ARBA00023136"/>
    </source>
</evidence>
<accession>A0A150XFS0</accession>
<sequence>MQISIQTTQNVTIEHDKAGVGNRVLAFMIDLAILILAGMAIGYTMDQIGWSDKQWINILFYFPVFFYDLYMEILNNGQSVGKMIMNLRVVRLDGTAPTIGGFILRWILKPIDVMLSGSIAIISIALTQNGQRLGDLAAGTTVVKLRKTEKVNRLQLVEKMEEDYEPQFPEVKALTDKEVNLIKDCLRMQADHTNSKPVLMMSEKVKQKLDIESDMRPTQFLYTILRDHTYYTTREQ</sequence>
<dbReference type="STRING" id="333140.AWW68_01945"/>
<dbReference type="RefSeq" id="WP_068216024.1">
    <property type="nucleotide sequence ID" value="NZ_CP139724.1"/>
</dbReference>
<feature type="domain" description="RDD" evidence="6">
    <location>
        <begin position="18"/>
        <end position="139"/>
    </location>
</feature>
<feature type="transmembrane region" description="Helical" evidence="5">
    <location>
        <begin position="55"/>
        <end position="74"/>
    </location>
</feature>
<dbReference type="Pfam" id="PF06271">
    <property type="entry name" value="RDD"/>
    <property type="match status" value="1"/>
</dbReference>
<dbReference type="EMBL" id="LRPC01000001">
    <property type="protein sequence ID" value="KYG77557.1"/>
    <property type="molecule type" value="Genomic_DNA"/>
</dbReference>
<dbReference type="InterPro" id="IPR010432">
    <property type="entry name" value="RDD"/>
</dbReference>
<evidence type="ECO:0000256" key="5">
    <source>
        <dbReference type="SAM" id="Phobius"/>
    </source>
</evidence>
<dbReference type="GO" id="GO:0016020">
    <property type="term" value="C:membrane"/>
    <property type="evidence" value="ECO:0007669"/>
    <property type="project" value="UniProtKB-SubCell"/>
</dbReference>
<keyword evidence="3 5" id="KW-1133">Transmembrane helix</keyword>
<reference evidence="7 8" key="1">
    <citation type="submission" date="2016-01" db="EMBL/GenBank/DDBJ databases">
        <title>Genome sequencing of Roseivirga spongicola UST030701-084.</title>
        <authorList>
            <person name="Selvaratnam C."/>
            <person name="Thevarajoo S."/>
            <person name="Goh K.M."/>
            <person name="Ee R."/>
            <person name="Chan K.-G."/>
            <person name="Chong C.S."/>
        </authorList>
    </citation>
    <scope>NUCLEOTIDE SEQUENCE [LARGE SCALE GENOMIC DNA]</scope>
    <source>
        <strain evidence="7 8">UST030701-084</strain>
    </source>
</reference>
<evidence type="ECO:0000313" key="8">
    <source>
        <dbReference type="Proteomes" id="UP000075606"/>
    </source>
</evidence>
<dbReference type="AlphaFoldDB" id="A0A150XFS0"/>
<keyword evidence="2 5" id="KW-0812">Transmembrane</keyword>
<evidence type="ECO:0000313" key="7">
    <source>
        <dbReference type="EMBL" id="KYG77557.1"/>
    </source>
</evidence>
<keyword evidence="8" id="KW-1185">Reference proteome</keyword>
<evidence type="ECO:0000259" key="6">
    <source>
        <dbReference type="Pfam" id="PF06271"/>
    </source>
</evidence>
<name>A0A150XFS0_9BACT</name>
<comment type="caution">
    <text evidence="7">The sequence shown here is derived from an EMBL/GenBank/DDBJ whole genome shotgun (WGS) entry which is preliminary data.</text>
</comment>
<feature type="transmembrane region" description="Helical" evidence="5">
    <location>
        <begin position="24"/>
        <end position="43"/>
    </location>
</feature>
<proteinExistence type="predicted"/>
<dbReference type="PANTHER" id="PTHR38480:SF1">
    <property type="entry name" value="SLR0254 PROTEIN"/>
    <property type="match status" value="1"/>
</dbReference>
<evidence type="ECO:0000256" key="2">
    <source>
        <dbReference type="ARBA" id="ARBA00022692"/>
    </source>
</evidence>
<organism evidence="7 8">
    <name type="scientific">Roseivirga spongicola</name>
    <dbReference type="NCBI Taxonomy" id="333140"/>
    <lineage>
        <taxon>Bacteria</taxon>
        <taxon>Pseudomonadati</taxon>
        <taxon>Bacteroidota</taxon>
        <taxon>Cytophagia</taxon>
        <taxon>Cytophagales</taxon>
        <taxon>Roseivirgaceae</taxon>
        <taxon>Roseivirga</taxon>
    </lineage>
</organism>
<dbReference type="PANTHER" id="PTHR38480">
    <property type="entry name" value="SLR0254 PROTEIN"/>
    <property type="match status" value="1"/>
</dbReference>
<protein>
    <recommendedName>
        <fullName evidence="6">RDD domain-containing protein</fullName>
    </recommendedName>
</protein>
<comment type="subcellular location">
    <subcellularLocation>
        <location evidence="1">Membrane</location>
        <topology evidence="1">Multi-pass membrane protein</topology>
    </subcellularLocation>
</comment>
<dbReference type="Proteomes" id="UP000075606">
    <property type="component" value="Unassembled WGS sequence"/>
</dbReference>
<dbReference type="OrthoDB" id="9814143at2"/>
<evidence type="ECO:0000256" key="3">
    <source>
        <dbReference type="ARBA" id="ARBA00022989"/>
    </source>
</evidence>
<evidence type="ECO:0000256" key="1">
    <source>
        <dbReference type="ARBA" id="ARBA00004141"/>
    </source>
</evidence>
<gene>
    <name evidence="7" type="ORF">AWW68_01945</name>
</gene>